<dbReference type="OrthoDB" id="2989868at2"/>
<dbReference type="RefSeq" id="WP_093191949.1">
    <property type="nucleotide sequence ID" value="NZ_FNEV01000001.1"/>
</dbReference>
<dbReference type="AlphaFoldDB" id="A0A1G8QI18"/>
<reference evidence="2" key="1">
    <citation type="submission" date="2016-10" db="EMBL/GenBank/DDBJ databases">
        <authorList>
            <person name="Varghese N."/>
            <person name="Submissions S."/>
        </authorList>
    </citation>
    <scope>NUCLEOTIDE SEQUENCE [LARGE SCALE GENOMIC DNA]</scope>
    <source>
        <strain evidence="2">DSM 4771</strain>
    </source>
</reference>
<dbReference type="STRING" id="86666.SAMN04490247_0629"/>
<dbReference type="Pfam" id="PF09963">
    <property type="entry name" value="DUF2197"/>
    <property type="match status" value="1"/>
</dbReference>
<dbReference type="EMBL" id="FNEV01000001">
    <property type="protein sequence ID" value="SDJ04266.1"/>
    <property type="molecule type" value="Genomic_DNA"/>
</dbReference>
<evidence type="ECO:0000313" key="1">
    <source>
        <dbReference type="EMBL" id="SDJ04266.1"/>
    </source>
</evidence>
<evidence type="ECO:0000313" key="2">
    <source>
        <dbReference type="Proteomes" id="UP000199225"/>
    </source>
</evidence>
<organism evidence="1 2">
    <name type="scientific">Salimicrobium halophilum</name>
    <dbReference type="NCBI Taxonomy" id="86666"/>
    <lineage>
        <taxon>Bacteria</taxon>
        <taxon>Bacillati</taxon>
        <taxon>Bacillota</taxon>
        <taxon>Bacilli</taxon>
        <taxon>Bacillales</taxon>
        <taxon>Bacillaceae</taxon>
        <taxon>Salimicrobium</taxon>
    </lineage>
</organism>
<keyword evidence="2" id="KW-1185">Reference proteome</keyword>
<sequence>MRVQCVLCDQIESIDSKSLQAKRLRNRRTSTYMCQSCHDRITTNTTKRVNSDNFIFRREIKNEHYLS</sequence>
<name>A0A1G8QI18_9BACI</name>
<dbReference type="Proteomes" id="UP000199225">
    <property type="component" value="Unassembled WGS sequence"/>
</dbReference>
<gene>
    <name evidence="1" type="ORF">SAMN04490247_0629</name>
</gene>
<accession>A0A1G8QI18</accession>
<proteinExistence type="predicted"/>
<protein>
    <submittedName>
        <fullName evidence="1">Uncharacterized protein YlaI</fullName>
    </submittedName>
</protein>
<dbReference type="InterPro" id="IPR019241">
    <property type="entry name" value="DUF2197"/>
</dbReference>